<dbReference type="EMBL" id="FOEF01000034">
    <property type="protein sequence ID" value="SEP53959.1"/>
    <property type="molecule type" value="Genomic_DNA"/>
</dbReference>
<evidence type="ECO:0000313" key="1">
    <source>
        <dbReference type="EMBL" id="SEP53959.1"/>
    </source>
</evidence>
<dbReference type="OrthoDB" id="284233at2"/>
<dbReference type="STRING" id="394193.SAMN04489732_13414"/>
<dbReference type="AlphaFoldDB" id="A0A1H8YP81"/>
<protein>
    <recommendedName>
        <fullName evidence="3">DUF4185 domain-containing protein</fullName>
    </recommendedName>
</protein>
<proteinExistence type="predicted"/>
<name>A0A1H8YP81_9PSEU</name>
<sequence>MNSDAPGTSAELNIAVDPAPHPLAYRFAVLAATKSGWCGGDSAYAVELAGGRERLWLFSDTLLTGGRMVNNCVVVEDIARGELRTVLGGTPAEPGALVSPQNTTGPDGLSRWLWTGHGIAIEDPGTPTDQHRLWVFYQEYQATVPDEQKAEWDFAWTQSVLVELSLPDLREIGRTPITDGTGVQWGAAVHREGDDLLVYGVADEGENKHLLLATTSAVRPGSAWRYHTADGSWSARPGDAARLLTGVSNEFNVLPLPDGDDGGWLLVTSDTTRPHGSWPIVAYRAPHPAGPWSGPQLVLDPPENEGTRYAYNPSFLHLAGQSYLLAYNVNALFSEVLSDEAIYRPRFHRVQLGTQALL</sequence>
<evidence type="ECO:0008006" key="3">
    <source>
        <dbReference type="Google" id="ProtNLM"/>
    </source>
</evidence>
<gene>
    <name evidence="1" type="ORF">SAMN04489732_13414</name>
</gene>
<keyword evidence="2" id="KW-1185">Reference proteome</keyword>
<organism evidence="1 2">
    <name type="scientific">Amycolatopsis saalfeldensis</name>
    <dbReference type="NCBI Taxonomy" id="394193"/>
    <lineage>
        <taxon>Bacteria</taxon>
        <taxon>Bacillati</taxon>
        <taxon>Actinomycetota</taxon>
        <taxon>Actinomycetes</taxon>
        <taxon>Pseudonocardiales</taxon>
        <taxon>Pseudonocardiaceae</taxon>
        <taxon>Amycolatopsis</taxon>
    </lineage>
</organism>
<evidence type="ECO:0000313" key="2">
    <source>
        <dbReference type="Proteomes" id="UP000198582"/>
    </source>
</evidence>
<accession>A0A1H8YP81</accession>
<dbReference type="Proteomes" id="UP000198582">
    <property type="component" value="Unassembled WGS sequence"/>
</dbReference>
<dbReference type="RefSeq" id="WP_091628951.1">
    <property type="nucleotide sequence ID" value="NZ_FOEF01000034.1"/>
</dbReference>
<reference evidence="1 2" key="1">
    <citation type="submission" date="2016-10" db="EMBL/GenBank/DDBJ databases">
        <authorList>
            <person name="de Groot N.N."/>
        </authorList>
    </citation>
    <scope>NUCLEOTIDE SEQUENCE [LARGE SCALE GENOMIC DNA]</scope>
    <source>
        <strain evidence="1 2">DSM 44993</strain>
    </source>
</reference>